<dbReference type="Proteomes" id="UP000887300">
    <property type="component" value="Unassembled WGS sequence"/>
</dbReference>
<comment type="caution">
    <text evidence="1">The sequence shown here is derived from an EMBL/GenBank/DDBJ whole genome shotgun (WGS) entry which is preliminary data.</text>
</comment>
<protein>
    <submittedName>
        <fullName evidence="1">Uncharacterized protein</fullName>
    </submittedName>
</protein>
<organism evidence="1 2">
    <name type="scientific">Acidithiobacillus ferridurans</name>
    <dbReference type="NCBI Taxonomy" id="1232575"/>
    <lineage>
        <taxon>Bacteria</taxon>
        <taxon>Pseudomonadati</taxon>
        <taxon>Pseudomonadota</taxon>
        <taxon>Acidithiobacillia</taxon>
        <taxon>Acidithiobacillales</taxon>
        <taxon>Acidithiobacillaceae</taxon>
        <taxon>Acidithiobacillus</taxon>
    </lineage>
</organism>
<sequence length="166" mass="17997">MTLDDLQQMAIEAQLEPNAPGALARFAVLVMDACAKECHRLSVAIDNGGTVYRREATASQCASAIRRMASDAGQQQPSAGHEETMADLPSLKKQLRGVMPILSAHLKAARLRHEAACTVLFSDGISVEHARKVCARLLSDLCSDVNEMPGRAEAQMDHWLEDNGDE</sequence>
<evidence type="ECO:0000313" key="1">
    <source>
        <dbReference type="EMBL" id="MBU2724795.1"/>
    </source>
</evidence>
<accession>A0A8X8GGR8</accession>
<evidence type="ECO:0000313" key="2">
    <source>
        <dbReference type="Proteomes" id="UP000887300"/>
    </source>
</evidence>
<name>A0A8X8GGR8_ACIFI</name>
<dbReference type="AlphaFoldDB" id="A0A8X8GGR8"/>
<proteinExistence type="predicted"/>
<gene>
    <name evidence="1" type="ORF">HF568_16710</name>
</gene>
<reference evidence="1" key="1">
    <citation type="journal article" date="2021" name="ISME J.">
        <title>Genomic evolution of the class Acidithiobacillia: deep-branching Proteobacteria living in extreme acidic conditions.</title>
        <authorList>
            <person name="Moya-Beltran A."/>
            <person name="Beard S."/>
            <person name="Rojas-Villalobos C."/>
            <person name="Issotta F."/>
            <person name="Gallardo Y."/>
            <person name="Ulloa R."/>
            <person name="Giaveno A."/>
            <person name="Degli Esposti M."/>
            <person name="Johnson D.B."/>
            <person name="Quatrini R."/>
        </authorList>
    </citation>
    <scope>NUCLEOTIDE SEQUENCE</scope>
    <source>
        <strain evidence="1">DSM 583</strain>
    </source>
</reference>
<dbReference type="EMBL" id="JABBHS010000514">
    <property type="protein sequence ID" value="MBU2724795.1"/>
    <property type="molecule type" value="Genomic_DNA"/>
</dbReference>
<dbReference type="RefSeq" id="WP_215885936.1">
    <property type="nucleotide sequence ID" value="NZ_CP134225.1"/>
</dbReference>